<organism evidence="5 6">
    <name type="scientific">Gadus morhua</name>
    <name type="common">Atlantic cod</name>
    <dbReference type="NCBI Taxonomy" id="8049"/>
    <lineage>
        <taxon>Eukaryota</taxon>
        <taxon>Metazoa</taxon>
        <taxon>Chordata</taxon>
        <taxon>Craniata</taxon>
        <taxon>Vertebrata</taxon>
        <taxon>Euteleostomi</taxon>
        <taxon>Actinopterygii</taxon>
        <taxon>Neopterygii</taxon>
        <taxon>Teleostei</taxon>
        <taxon>Neoteleostei</taxon>
        <taxon>Acanthomorphata</taxon>
        <taxon>Zeiogadaria</taxon>
        <taxon>Gadariae</taxon>
        <taxon>Gadiformes</taxon>
        <taxon>Gadoidei</taxon>
        <taxon>Gadidae</taxon>
        <taxon>Gadus</taxon>
    </lineage>
</organism>
<protein>
    <recommendedName>
        <fullName evidence="4">Protein kinase domain-containing protein</fullName>
    </recommendedName>
</protein>
<keyword evidence="6" id="KW-1185">Reference proteome</keyword>
<dbReference type="PANTHER" id="PTHR27001">
    <property type="entry name" value="OS01G0253100 PROTEIN"/>
    <property type="match status" value="1"/>
</dbReference>
<dbReference type="PROSITE" id="PS50011">
    <property type="entry name" value="PROTEIN_KINASE_DOM"/>
    <property type="match status" value="1"/>
</dbReference>
<dbReference type="InterPro" id="IPR011029">
    <property type="entry name" value="DEATH-like_dom_sf"/>
</dbReference>
<dbReference type="GO" id="GO:0007165">
    <property type="term" value="P:signal transduction"/>
    <property type="evidence" value="ECO:0007669"/>
    <property type="project" value="InterPro"/>
</dbReference>
<dbReference type="Pfam" id="PF07714">
    <property type="entry name" value="PK_Tyr_Ser-Thr"/>
    <property type="match status" value="1"/>
</dbReference>
<dbReference type="GO" id="GO:0043123">
    <property type="term" value="P:positive regulation of canonical NF-kappaB signal transduction"/>
    <property type="evidence" value="ECO:0007669"/>
    <property type="project" value="UniProtKB-ARBA"/>
</dbReference>
<keyword evidence="2" id="KW-0067">ATP-binding</keyword>
<keyword evidence="1" id="KW-0547">Nucleotide-binding</keyword>
<sequence>MDRTTFLYNVPPSLIEHLCKIIDSGDDQFGWRGLAARIVPSWLEVRRAERLEAAGRSPARELLWTWAQQNPTVADLVRVLEDMGHHWALQLFVQPELSPSSGPAKYADVSYLLHLSLSPLPAPCSTDPDPEGAERRALTYDDVVGGTKHFHHDLKIAAGSLSDTYKGTLGTETFVVKRFKTVKRWDSFTRDTEVHHLFQHPNILNLLGCFLEEGNHCLVYPYLPNGSLHQRLHDLPAQPLSWQQRLSVIKGAAKGLHHLHTAQLQPLICGNITSSHVLLDHALGPQLSNVGLSRLRPPPPRQTTALSTQSIHGNLGYLPPEFIRHDGKPSCSLDVYSFGMVMMETITGRKVVEETPKRSLLRDVLSVERDDSGGSVDSCVRFLDREAGSWPYPTARSLLRLALDCTAARPRNRPCMDTVLRELSQLLPVPSQPSPPPPPFSSHPPSEDGYHDDGSYVASGLGPDSAKPLPREFSQSELIFWSSCEDPPGRHETGGDLMAPAPGRLTEAGVGAVEVEVAVEVEGGVAAAAVDLYNSWPVQCSCQADSGELGCEDCRANGFTLEHSDTPPCDSWNVVENPAKQTLRAKLALYNEGVLNTEELVVTTGVRL</sequence>
<feature type="compositionally biased region" description="Basic and acidic residues" evidence="3">
    <location>
        <begin position="445"/>
        <end position="454"/>
    </location>
</feature>
<dbReference type="Proteomes" id="UP000694546">
    <property type="component" value="Chromosome 4"/>
</dbReference>
<evidence type="ECO:0000256" key="2">
    <source>
        <dbReference type="ARBA" id="ARBA00022840"/>
    </source>
</evidence>
<dbReference type="Pfam" id="PF00531">
    <property type="entry name" value="Death"/>
    <property type="match status" value="1"/>
</dbReference>
<evidence type="ECO:0000259" key="4">
    <source>
        <dbReference type="PROSITE" id="PS50011"/>
    </source>
</evidence>
<dbReference type="InterPro" id="IPR000719">
    <property type="entry name" value="Prot_kinase_dom"/>
</dbReference>
<accession>A0A8C5BUR2</accession>
<reference evidence="5" key="2">
    <citation type="submission" date="2025-09" db="UniProtKB">
        <authorList>
            <consortium name="Ensembl"/>
        </authorList>
    </citation>
    <scope>IDENTIFICATION</scope>
</reference>
<evidence type="ECO:0000313" key="6">
    <source>
        <dbReference type="Proteomes" id="UP000694546"/>
    </source>
</evidence>
<proteinExistence type="predicted"/>
<dbReference type="OMA" id="VNNVSWK"/>
<dbReference type="InterPro" id="IPR000488">
    <property type="entry name" value="Death_dom"/>
</dbReference>
<feature type="region of interest" description="Disordered" evidence="3">
    <location>
        <begin position="427"/>
        <end position="468"/>
    </location>
</feature>
<name>A0A8C5BUR2_GADMO</name>
<dbReference type="GeneTree" id="ENSGT00940000161222"/>
<feature type="compositionally biased region" description="Pro residues" evidence="3">
    <location>
        <begin position="430"/>
        <end position="442"/>
    </location>
</feature>
<evidence type="ECO:0000313" key="5">
    <source>
        <dbReference type="Ensembl" id="ENSGMOP00000051362.1"/>
    </source>
</evidence>
<dbReference type="InterPro" id="IPR001245">
    <property type="entry name" value="Ser-Thr/Tyr_kinase_cat_dom"/>
</dbReference>
<dbReference type="GO" id="GO:0005886">
    <property type="term" value="C:plasma membrane"/>
    <property type="evidence" value="ECO:0007669"/>
    <property type="project" value="TreeGrafter"/>
</dbReference>
<evidence type="ECO:0000256" key="3">
    <source>
        <dbReference type="SAM" id="MobiDB-lite"/>
    </source>
</evidence>
<dbReference type="Gene3D" id="3.30.200.20">
    <property type="entry name" value="Phosphorylase Kinase, domain 1"/>
    <property type="match status" value="1"/>
</dbReference>
<dbReference type="Ensembl" id="ENSGMOT00000030118.1">
    <property type="protein sequence ID" value="ENSGMOP00000051362.1"/>
    <property type="gene ID" value="ENSGMOG00000026400.1"/>
</dbReference>
<dbReference type="SUPFAM" id="SSF47986">
    <property type="entry name" value="DEATH domain"/>
    <property type="match status" value="1"/>
</dbReference>
<dbReference type="Gene3D" id="1.10.533.10">
    <property type="entry name" value="Death Domain, Fas"/>
    <property type="match status" value="1"/>
</dbReference>
<reference evidence="5" key="1">
    <citation type="submission" date="2025-08" db="UniProtKB">
        <authorList>
            <consortium name="Ensembl"/>
        </authorList>
    </citation>
    <scope>IDENTIFICATION</scope>
</reference>
<dbReference type="GO" id="GO:0005524">
    <property type="term" value="F:ATP binding"/>
    <property type="evidence" value="ECO:0007669"/>
    <property type="project" value="UniProtKB-KW"/>
</dbReference>
<dbReference type="GO" id="GO:0004672">
    <property type="term" value="F:protein kinase activity"/>
    <property type="evidence" value="ECO:0007669"/>
    <property type="project" value="InterPro"/>
</dbReference>
<dbReference type="GO" id="GO:0031349">
    <property type="term" value="P:positive regulation of defense response"/>
    <property type="evidence" value="ECO:0007669"/>
    <property type="project" value="UniProtKB-ARBA"/>
</dbReference>
<dbReference type="InterPro" id="IPR011009">
    <property type="entry name" value="Kinase-like_dom_sf"/>
</dbReference>
<dbReference type="PANTHER" id="PTHR27001:SF939">
    <property type="entry name" value="INTERLEUKIN 1 RECEPTOR ASSOCIATED KINASE 1"/>
    <property type="match status" value="1"/>
</dbReference>
<evidence type="ECO:0000256" key="1">
    <source>
        <dbReference type="ARBA" id="ARBA00022741"/>
    </source>
</evidence>
<dbReference type="SUPFAM" id="SSF56112">
    <property type="entry name" value="Protein kinase-like (PK-like)"/>
    <property type="match status" value="1"/>
</dbReference>
<dbReference type="AlphaFoldDB" id="A0A8C5BUR2"/>
<feature type="domain" description="Protein kinase" evidence="4">
    <location>
        <begin position="150"/>
        <end position="427"/>
    </location>
</feature>
<dbReference type="Gene3D" id="1.10.510.10">
    <property type="entry name" value="Transferase(Phosphotransferase) domain 1"/>
    <property type="match status" value="1"/>
</dbReference>